<keyword evidence="4" id="KW-0378">Hydrolase</keyword>
<feature type="transmembrane region" description="Helical" evidence="8">
    <location>
        <begin position="50"/>
        <end position="68"/>
    </location>
</feature>
<dbReference type="Proteomes" id="UP000502665">
    <property type="component" value="Chromosome"/>
</dbReference>
<keyword evidence="8" id="KW-1133">Transmembrane helix</keyword>
<feature type="region of interest" description="Disordered" evidence="7">
    <location>
        <begin position="463"/>
        <end position="485"/>
    </location>
</feature>
<keyword evidence="3" id="KW-0479">Metal-binding</keyword>
<dbReference type="GO" id="GO:0004222">
    <property type="term" value="F:metalloendopeptidase activity"/>
    <property type="evidence" value="ECO:0007669"/>
    <property type="project" value="InterPro"/>
</dbReference>
<evidence type="ECO:0000256" key="6">
    <source>
        <dbReference type="ARBA" id="ARBA00023049"/>
    </source>
</evidence>
<dbReference type="GO" id="GO:0006508">
    <property type="term" value="P:proteolysis"/>
    <property type="evidence" value="ECO:0007669"/>
    <property type="project" value="UniProtKB-KW"/>
</dbReference>
<organism evidence="10 11">
    <name type="scientific">Streptomyces asoensis</name>
    <dbReference type="NCBI Taxonomy" id="249586"/>
    <lineage>
        <taxon>Bacteria</taxon>
        <taxon>Bacillati</taxon>
        <taxon>Actinomycetota</taxon>
        <taxon>Actinomycetes</taxon>
        <taxon>Kitasatosporales</taxon>
        <taxon>Streptomycetaceae</taxon>
        <taxon>Streptomyces</taxon>
    </lineage>
</organism>
<evidence type="ECO:0000259" key="9">
    <source>
        <dbReference type="Pfam" id="PF01435"/>
    </source>
</evidence>
<evidence type="ECO:0000313" key="10">
    <source>
        <dbReference type="EMBL" id="QJT03544.1"/>
    </source>
</evidence>
<dbReference type="InterPro" id="IPR001915">
    <property type="entry name" value="Peptidase_M48"/>
</dbReference>
<evidence type="ECO:0000256" key="8">
    <source>
        <dbReference type="SAM" id="Phobius"/>
    </source>
</evidence>
<protein>
    <recommendedName>
        <fullName evidence="9">Peptidase M48 domain-containing protein</fullName>
    </recommendedName>
</protein>
<evidence type="ECO:0000256" key="7">
    <source>
        <dbReference type="SAM" id="MobiDB-lite"/>
    </source>
</evidence>
<feature type="domain" description="Peptidase M48" evidence="9">
    <location>
        <begin position="82"/>
        <end position="297"/>
    </location>
</feature>
<evidence type="ECO:0000256" key="3">
    <source>
        <dbReference type="ARBA" id="ARBA00022723"/>
    </source>
</evidence>
<keyword evidence="6" id="KW-0482">Metalloprotease</keyword>
<dbReference type="RefSeq" id="WP_171398955.1">
    <property type="nucleotide sequence ID" value="NZ_CP049838.1"/>
</dbReference>
<evidence type="ECO:0000313" key="11">
    <source>
        <dbReference type="Proteomes" id="UP000502665"/>
    </source>
</evidence>
<evidence type="ECO:0000256" key="4">
    <source>
        <dbReference type="ARBA" id="ARBA00022801"/>
    </source>
</evidence>
<keyword evidence="8" id="KW-0472">Membrane</keyword>
<accession>A0A6M4WSN0</accession>
<comment type="cofactor">
    <cofactor evidence="1">
        <name>Zn(2+)</name>
        <dbReference type="ChEBI" id="CHEBI:29105"/>
    </cofactor>
</comment>
<keyword evidence="5" id="KW-0862">Zinc</keyword>
<reference evidence="10" key="1">
    <citation type="submission" date="2020-03" db="EMBL/GenBank/DDBJ databases">
        <title>Molecular networking-based the target discovery of potent antiproliferative macrolactams: 5/6/7/16 polycyclic ansamycins and glycosylated trienomycin from Streptomyces cacaoi subsp. asoensis.</title>
        <authorList>
            <person name="Liu L.-L."/>
        </authorList>
    </citation>
    <scope>NUCLEOTIDE SEQUENCE [LARGE SCALE GENOMIC DNA]</scope>
    <source>
        <strain evidence="10">H2S5</strain>
    </source>
</reference>
<dbReference type="Pfam" id="PF01435">
    <property type="entry name" value="Peptidase_M48"/>
    <property type="match status" value="1"/>
</dbReference>
<evidence type="ECO:0000256" key="2">
    <source>
        <dbReference type="ARBA" id="ARBA00022670"/>
    </source>
</evidence>
<feature type="transmembrane region" description="Helical" evidence="8">
    <location>
        <begin position="21"/>
        <end position="44"/>
    </location>
</feature>
<keyword evidence="2" id="KW-0645">Protease</keyword>
<evidence type="ECO:0000256" key="1">
    <source>
        <dbReference type="ARBA" id="ARBA00001947"/>
    </source>
</evidence>
<dbReference type="Gene3D" id="3.30.2010.10">
    <property type="entry name" value="Metalloproteases ('zincins'), catalytic domain"/>
    <property type="match status" value="1"/>
</dbReference>
<keyword evidence="8" id="KW-0812">Transmembrane</keyword>
<evidence type="ECO:0000256" key="5">
    <source>
        <dbReference type="ARBA" id="ARBA00022833"/>
    </source>
</evidence>
<keyword evidence="11" id="KW-1185">Reference proteome</keyword>
<dbReference type="EMBL" id="CP049838">
    <property type="protein sequence ID" value="QJT03544.1"/>
    <property type="molecule type" value="Genomic_DNA"/>
</dbReference>
<dbReference type="GO" id="GO:0046872">
    <property type="term" value="F:metal ion binding"/>
    <property type="evidence" value="ECO:0007669"/>
    <property type="project" value="UniProtKB-KW"/>
</dbReference>
<name>A0A6M4WSN0_9ACTN</name>
<gene>
    <name evidence="10" type="ORF">G9272_27370</name>
</gene>
<proteinExistence type="predicted"/>
<dbReference type="AlphaFoldDB" id="A0A6M4WSN0"/>
<sequence>MNSPEHAGYVEREARQWLLGGLMLALSWLPPVGFGAGLLVLFVLWRDSPALTLLILFVGIVTRGVPGAPGPLPGRAVRPADEPELAALVQDVAERLGFRRPLLVRIVPGVRASLGRARVSGVRTHVLLLGLPLLRTLTEAQLASVIAHELAHEQQVSSPRATLLRYSRAQAAERLDGHFRPLAPLAGALLRASQPVLWRAETAADADAARIAGTAATAEALRRTALVGSVFEGLGETWLSQLAEEESCPKDFYDALDAALTDPHVARRAARAVAEDDALDPYATADHPPLEQRLAALPTHPGTPYGAAPLVLRTAATVEAWCLRQVTGHEDDETAADSTPVRLLGMEANRRRQLEDDTGPLLLCLATRREAPEEAVSVALDAVADGTWPRLARRLEPSLRRAPAALRDRLARNVLTAAVSRTLVGPLRAADWTPAGPWLDTVLTSPDDGDVVVDVHQLVGEALDSGDPGPLRALPTSAGPRERTV</sequence>